<evidence type="ECO:0000256" key="1">
    <source>
        <dbReference type="SAM" id="MobiDB-lite"/>
    </source>
</evidence>
<comment type="caution">
    <text evidence="2">The sequence shown here is derived from an EMBL/GenBank/DDBJ whole genome shotgun (WGS) entry which is preliminary data.</text>
</comment>
<dbReference type="RefSeq" id="WP_232876428.1">
    <property type="nucleotide sequence ID" value="NZ_JAJSOJ010000011.1"/>
</dbReference>
<reference evidence="2 3" key="1">
    <citation type="submission" date="2021-12" db="EMBL/GenBank/DDBJ databases">
        <title>Genome sequence of Acetobacter sicerae DmPark20a_162.</title>
        <authorList>
            <person name="Chaston J.M."/>
        </authorList>
    </citation>
    <scope>NUCLEOTIDE SEQUENCE [LARGE SCALE GENOMIC DNA]</scope>
    <source>
        <strain evidence="2 3">DmPark20a_162</strain>
    </source>
</reference>
<name>A0ABS8VR05_9PROT</name>
<protein>
    <submittedName>
        <fullName evidence="2">Phage portal protein</fullName>
    </submittedName>
</protein>
<feature type="compositionally biased region" description="Polar residues" evidence="1">
    <location>
        <begin position="447"/>
        <end position="457"/>
    </location>
</feature>
<dbReference type="InterPro" id="IPR006429">
    <property type="entry name" value="Phage_lambda_portal"/>
</dbReference>
<organism evidence="2 3">
    <name type="scientific">Acetobacter sicerae</name>
    <dbReference type="NCBI Taxonomy" id="85325"/>
    <lineage>
        <taxon>Bacteria</taxon>
        <taxon>Pseudomonadati</taxon>
        <taxon>Pseudomonadota</taxon>
        <taxon>Alphaproteobacteria</taxon>
        <taxon>Acetobacterales</taxon>
        <taxon>Acetobacteraceae</taxon>
        <taxon>Acetobacter</taxon>
    </lineage>
</organism>
<evidence type="ECO:0000313" key="2">
    <source>
        <dbReference type="EMBL" id="MCE0742905.1"/>
    </source>
</evidence>
<dbReference type="Proteomes" id="UP001521074">
    <property type="component" value="Unassembled WGS sequence"/>
</dbReference>
<dbReference type="EMBL" id="JAJSOJ010000011">
    <property type="protein sequence ID" value="MCE0742905.1"/>
    <property type="molecule type" value="Genomic_DNA"/>
</dbReference>
<gene>
    <name evidence="2" type="ORF">LWC05_03235</name>
</gene>
<dbReference type="NCBIfam" id="TIGR01539">
    <property type="entry name" value="portal_lambda"/>
    <property type="match status" value="1"/>
</dbReference>
<dbReference type="Pfam" id="PF05136">
    <property type="entry name" value="Phage_portal_2"/>
    <property type="match status" value="1"/>
</dbReference>
<evidence type="ECO:0000313" key="3">
    <source>
        <dbReference type="Proteomes" id="UP001521074"/>
    </source>
</evidence>
<keyword evidence="3" id="KW-1185">Reference proteome</keyword>
<proteinExistence type="predicted"/>
<accession>A0ABS8VR05</accession>
<sequence>MSAARNISRFIRKLVGNTRRLEAAGSGRAAGITSAGPMNPEVMAQGSVVRARARGSFYNNGLIRNAVENWIAECVRSGVMAKPTLPYLIPFWKAWCRVADHNGITNFDGLSAQVLRSVIVDGEAFVQIITTPDGPSLVLLQPEQVAEDLTVTLPVGGYIVQGIEFNANGQRVAYHVRPYDPTQVFPTWSQPVRIDAADILHVFQPLMPGQVRGLSWLAPVLLSANELDAATDALIVAAKVAAMHCVILTDPNGDAADPYAATPEPMQPGSVIRAPLGTDVKVSSPQQFTSAAPLLRQITLQIAAGLGLPEHLVNGDLSNANYSSLRAGMIPFRARVEQFQYTVLCPQFFDKVWARFIAEAVLSGRIDAPDYESNPENYVSDWIFPAFVQVDPLKVVQADAAEVAAGFASRSQKVAERGWDIEDIDAQRAADAAREKIPSVDPFETVAANQQEKPAND</sequence>
<feature type="region of interest" description="Disordered" evidence="1">
    <location>
        <begin position="432"/>
        <end position="457"/>
    </location>
</feature>